<keyword evidence="2" id="KW-1133">Transmembrane helix</keyword>
<evidence type="ECO:0000313" key="4">
    <source>
        <dbReference type="Proteomes" id="UP000799778"/>
    </source>
</evidence>
<sequence>MHVEPNQKKEPPRSIHTWGPLPLSPNQSILMYKITMFALFVVLTLSRETDIHSTGKANAQGIIM</sequence>
<dbReference type="GeneID" id="54278224"/>
<keyword evidence="4" id="KW-1185">Reference proteome</keyword>
<feature type="transmembrane region" description="Helical" evidence="2">
    <location>
        <begin position="29"/>
        <end position="46"/>
    </location>
</feature>
<evidence type="ECO:0000313" key="3">
    <source>
        <dbReference type="EMBL" id="KAF2019174.1"/>
    </source>
</evidence>
<dbReference type="EMBL" id="ML978067">
    <property type="protein sequence ID" value="KAF2019174.1"/>
    <property type="molecule type" value="Genomic_DNA"/>
</dbReference>
<dbReference type="Proteomes" id="UP000799778">
    <property type="component" value="Unassembled WGS sequence"/>
</dbReference>
<evidence type="ECO:0000256" key="1">
    <source>
        <dbReference type="SAM" id="MobiDB-lite"/>
    </source>
</evidence>
<dbReference type="AlphaFoldDB" id="A0A6A5Y3P2"/>
<protein>
    <submittedName>
        <fullName evidence="3">Uncharacterized protein</fullName>
    </submittedName>
</protein>
<organism evidence="3 4">
    <name type="scientific">Aaosphaeria arxii CBS 175.79</name>
    <dbReference type="NCBI Taxonomy" id="1450172"/>
    <lineage>
        <taxon>Eukaryota</taxon>
        <taxon>Fungi</taxon>
        <taxon>Dikarya</taxon>
        <taxon>Ascomycota</taxon>
        <taxon>Pezizomycotina</taxon>
        <taxon>Dothideomycetes</taxon>
        <taxon>Pleosporomycetidae</taxon>
        <taxon>Pleosporales</taxon>
        <taxon>Pleosporales incertae sedis</taxon>
        <taxon>Aaosphaeria</taxon>
    </lineage>
</organism>
<dbReference type="RefSeq" id="XP_033387513.1">
    <property type="nucleotide sequence ID" value="XM_033520827.1"/>
</dbReference>
<keyword evidence="2" id="KW-0472">Membrane</keyword>
<name>A0A6A5Y3P2_9PLEO</name>
<accession>A0A6A5Y3P2</accession>
<keyword evidence="2" id="KW-0812">Transmembrane</keyword>
<evidence type="ECO:0000256" key="2">
    <source>
        <dbReference type="SAM" id="Phobius"/>
    </source>
</evidence>
<proteinExistence type="predicted"/>
<reference evidence="3" key="1">
    <citation type="journal article" date="2020" name="Stud. Mycol.">
        <title>101 Dothideomycetes genomes: a test case for predicting lifestyles and emergence of pathogens.</title>
        <authorList>
            <person name="Haridas S."/>
            <person name="Albert R."/>
            <person name="Binder M."/>
            <person name="Bloem J."/>
            <person name="Labutti K."/>
            <person name="Salamov A."/>
            <person name="Andreopoulos B."/>
            <person name="Baker S."/>
            <person name="Barry K."/>
            <person name="Bills G."/>
            <person name="Bluhm B."/>
            <person name="Cannon C."/>
            <person name="Castanera R."/>
            <person name="Culley D."/>
            <person name="Daum C."/>
            <person name="Ezra D."/>
            <person name="Gonzalez J."/>
            <person name="Henrissat B."/>
            <person name="Kuo A."/>
            <person name="Liang C."/>
            <person name="Lipzen A."/>
            <person name="Lutzoni F."/>
            <person name="Magnuson J."/>
            <person name="Mondo S."/>
            <person name="Nolan M."/>
            <person name="Ohm R."/>
            <person name="Pangilinan J."/>
            <person name="Park H.-J."/>
            <person name="Ramirez L."/>
            <person name="Alfaro M."/>
            <person name="Sun H."/>
            <person name="Tritt A."/>
            <person name="Yoshinaga Y."/>
            <person name="Zwiers L.-H."/>
            <person name="Turgeon B."/>
            <person name="Goodwin S."/>
            <person name="Spatafora J."/>
            <person name="Crous P."/>
            <person name="Grigoriev I."/>
        </authorList>
    </citation>
    <scope>NUCLEOTIDE SEQUENCE</scope>
    <source>
        <strain evidence="3">CBS 175.79</strain>
    </source>
</reference>
<feature type="region of interest" description="Disordered" evidence="1">
    <location>
        <begin position="1"/>
        <end position="22"/>
    </location>
</feature>
<feature type="compositionally biased region" description="Basic and acidic residues" evidence="1">
    <location>
        <begin position="1"/>
        <end position="13"/>
    </location>
</feature>
<gene>
    <name evidence="3" type="ORF">BU24DRAFT_114550</name>
</gene>